<evidence type="ECO:0000313" key="5">
    <source>
        <dbReference type="Proteomes" id="UP001148018"/>
    </source>
</evidence>
<gene>
    <name evidence="4" type="ORF">NHX12_033530</name>
</gene>
<dbReference type="AlphaFoldDB" id="A0A9Q0E3K0"/>
<keyword evidence="1" id="KW-0862">Zinc</keyword>
<name>A0A9Q0E3K0_9TELE</name>
<comment type="catalytic activity">
    <reaction evidence="1">
        <text>adenosine(4) in tRNA(His) + S-adenosyl-L-methionine = 2'-O-methyladenosine(4) in tRNA(His) + S-adenosyl-L-homocysteine + H(+)</text>
        <dbReference type="Rhea" id="RHEA:43196"/>
        <dbReference type="Rhea" id="RHEA-COMP:10401"/>
        <dbReference type="Rhea" id="RHEA-COMP:10402"/>
        <dbReference type="ChEBI" id="CHEBI:15378"/>
        <dbReference type="ChEBI" id="CHEBI:57856"/>
        <dbReference type="ChEBI" id="CHEBI:59789"/>
        <dbReference type="ChEBI" id="CHEBI:74411"/>
        <dbReference type="ChEBI" id="CHEBI:74477"/>
        <dbReference type="EC" id="2.1.1.225"/>
    </reaction>
</comment>
<feature type="compositionally biased region" description="Basic and acidic residues" evidence="2">
    <location>
        <begin position="179"/>
        <end position="191"/>
    </location>
</feature>
<feature type="region of interest" description="Disordered" evidence="2">
    <location>
        <begin position="174"/>
        <end position="200"/>
    </location>
</feature>
<evidence type="ECO:0000256" key="2">
    <source>
        <dbReference type="SAM" id="MobiDB-lite"/>
    </source>
</evidence>
<dbReference type="EC" id="2.1.1.225" evidence="1"/>
<organism evidence="4 5">
    <name type="scientific">Muraenolepis orangiensis</name>
    <name type="common">Patagonian moray cod</name>
    <dbReference type="NCBI Taxonomy" id="630683"/>
    <lineage>
        <taxon>Eukaryota</taxon>
        <taxon>Metazoa</taxon>
        <taxon>Chordata</taxon>
        <taxon>Craniata</taxon>
        <taxon>Vertebrata</taxon>
        <taxon>Euteleostomi</taxon>
        <taxon>Actinopterygii</taxon>
        <taxon>Neopterygii</taxon>
        <taxon>Teleostei</taxon>
        <taxon>Neoteleostei</taxon>
        <taxon>Acanthomorphata</taxon>
        <taxon>Zeiogadaria</taxon>
        <taxon>Gadariae</taxon>
        <taxon>Gadiformes</taxon>
        <taxon>Muraenolepidoidei</taxon>
        <taxon>Muraenolepididae</taxon>
        <taxon>Muraenolepis</taxon>
    </lineage>
</organism>
<dbReference type="EMBL" id="JANIIK010000048">
    <property type="protein sequence ID" value="KAJ3599571.1"/>
    <property type="molecule type" value="Genomic_DNA"/>
</dbReference>
<comment type="similarity">
    <text evidence="1">Belongs to the methyltransferase TRM13 family.</text>
</comment>
<dbReference type="Pfam" id="PF05206">
    <property type="entry name" value="TRM13"/>
    <property type="match status" value="1"/>
</dbReference>
<comment type="function">
    <text evidence="1">tRNA methylase which 2'-O-methylates cytidine(4) in tRNA(Pro) and tRNA(Gly)(GCC), and adenosine(4) in tRNA(His).</text>
</comment>
<comment type="catalytic activity">
    <reaction evidence="1">
        <text>cytidine(4) in tRNA(Pro) + S-adenosyl-L-methionine = 2'-O-methylcytidine(4) in tRNA(Pro) + S-adenosyl-L-homocysteine + H(+)</text>
        <dbReference type="Rhea" id="RHEA:32767"/>
        <dbReference type="Rhea" id="RHEA-COMP:10397"/>
        <dbReference type="Rhea" id="RHEA-COMP:10398"/>
        <dbReference type="ChEBI" id="CHEBI:15378"/>
        <dbReference type="ChEBI" id="CHEBI:57856"/>
        <dbReference type="ChEBI" id="CHEBI:59789"/>
        <dbReference type="ChEBI" id="CHEBI:74495"/>
        <dbReference type="ChEBI" id="CHEBI:82748"/>
        <dbReference type="EC" id="2.1.1.225"/>
    </reaction>
</comment>
<keyword evidence="1" id="KW-0819">tRNA processing</keyword>
<feature type="compositionally biased region" description="Pro residues" evidence="2">
    <location>
        <begin position="47"/>
        <end position="81"/>
    </location>
</feature>
<evidence type="ECO:0000259" key="3">
    <source>
        <dbReference type="Pfam" id="PF05206"/>
    </source>
</evidence>
<keyword evidence="1" id="KW-0949">S-adenosyl-L-methionine</keyword>
<dbReference type="GO" id="GO:0106050">
    <property type="term" value="F:tRNA 2'-O-methyltransferase activity"/>
    <property type="evidence" value="ECO:0007669"/>
    <property type="project" value="UniProtKB-UniRule"/>
</dbReference>
<dbReference type="PANTHER" id="PTHR12998:SF0">
    <property type="entry name" value="TRNA:M(4)X MODIFICATION ENZYME TRM13 HOMOLOG"/>
    <property type="match status" value="1"/>
</dbReference>
<dbReference type="InterPro" id="IPR039044">
    <property type="entry name" value="Trm13"/>
</dbReference>
<feature type="domain" description="Methyltransferase TRM13" evidence="3">
    <location>
        <begin position="125"/>
        <end position="184"/>
    </location>
</feature>
<dbReference type="GO" id="GO:0008270">
    <property type="term" value="F:zinc ion binding"/>
    <property type="evidence" value="ECO:0007669"/>
    <property type="project" value="UniProtKB-KW"/>
</dbReference>
<dbReference type="Proteomes" id="UP001148018">
    <property type="component" value="Unassembled WGS sequence"/>
</dbReference>
<feature type="region of interest" description="Disordered" evidence="2">
    <location>
        <begin position="27"/>
        <end position="118"/>
    </location>
</feature>
<dbReference type="PANTHER" id="PTHR12998">
    <property type="entry name" value="TRNA:M(4)X MODIFICATION ENZYME TRM13 HOMOLOG"/>
    <property type="match status" value="1"/>
</dbReference>
<keyword evidence="5" id="KW-1185">Reference proteome</keyword>
<reference evidence="4" key="1">
    <citation type="submission" date="2022-07" db="EMBL/GenBank/DDBJ databases">
        <title>Chromosome-level genome of Muraenolepis orangiensis.</title>
        <authorList>
            <person name="Kim J."/>
        </authorList>
    </citation>
    <scope>NUCLEOTIDE SEQUENCE</scope>
    <source>
        <strain evidence="4">KU_S4_2022</strain>
        <tissue evidence="4">Muscle</tissue>
    </source>
</reference>
<dbReference type="OrthoDB" id="258806at2759"/>
<keyword evidence="1" id="KW-0489">Methyltransferase</keyword>
<proteinExistence type="inferred from homology"/>
<accession>A0A9Q0E3K0</accession>
<evidence type="ECO:0000256" key="1">
    <source>
        <dbReference type="RuleBase" id="RU367103"/>
    </source>
</evidence>
<keyword evidence="1" id="KW-0808">Transferase</keyword>
<keyword evidence="1" id="KW-0479">Metal-binding</keyword>
<dbReference type="InterPro" id="IPR007871">
    <property type="entry name" value="Methyltransferase_TRM13"/>
</dbReference>
<sequence length="200" mass="22183">METQDEEYHVHLIQNNLALRCLFEGVNPSLSSETEPPSKRARHQEGPPAPPIHQEDPPAPPRHQEDPPAPPIHQEDPPAPPRHQEDPTAPPIHQEDPPAPPRHQEDPTSAGLAPPSLEPAPPSRMDVCGLAIALCCHHRCEWRHYVGKQFFREMGLGASEFSTFQRMSSWATCDGCPDDQTKDPAPDGEHEPADEDNFNG</sequence>
<dbReference type="GO" id="GO:0030488">
    <property type="term" value="P:tRNA methylation"/>
    <property type="evidence" value="ECO:0007669"/>
    <property type="project" value="InterPro"/>
</dbReference>
<evidence type="ECO:0000313" key="4">
    <source>
        <dbReference type="EMBL" id="KAJ3599571.1"/>
    </source>
</evidence>
<comment type="caution">
    <text evidence="4">The sequence shown here is derived from an EMBL/GenBank/DDBJ whole genome shotgun (WGS) entry which is preliminary data.</text>
</comment>
<comment type="catalytic activity">
    <reaction evidence="1">
        <text>cytidine(4) in tRNA(Gly)(GCC) + S-adenosyl-L-methionine = 2'-O-methylcytidine(4) in tRNA(Gly)(GCC) + S-adenosyl-L-homocysteine + H(+)</text>
        <dbReference type="Rhea" id="RHEA:43192"/>
        <dbReference type="Rhea" id="RHEA-COMP:10399"/>
        <dbReference type="Rhea" id="RHEA-COMP:10400"/>
        <dbReference type="ChEBI" id="CHEBI:15378"/>
        <dbReference type="ChEBI" id="CHEBI:57856"/>
        <dbReference type="ChEBI" id="CHEBI:59789"/>
        <dbReference type="ChEBI" id="CHEBI:74495"/>
        <dbReference type="ChEBI" id="CHEBI:82748"/>
        <dbReference type="EC" id="2.1.1.225"/>
    </reaction>
</comment>
<protein>
    <recommendedName>
        <fullName evidence="1">tRNA:m(4)X modification enzyme TRM13</fullName>
        <ecNumber evidence="1">2.1.1.225</ecNumber>
    </recommendedName>
</protein>
<keyword evidence="1" id="KW-0863">Zinc-finger</keyword>